<proteinExistence type="predicted"/>
<comment type="caution">
    <text evidence="2">The sequence shown here is derived from an EMBL/GenBank/DDBJ whole genome shotgun (WGS) entry which is preliminary data.</text>
</comment>
<dbReference type="Proteomes" id="UP001233999">
    <property type="component" value="Unassembled WGS sequence"/>
</dbReference>
<organism evidence="2 3">
    <name type="scientific">Diploptera punctata</name>
    <name type="common">Pacific beetle cockroach</name>
    <dbReference type="NCBI Taxonomy" id="6984"/>
    <lineage>
        <taxon>Eukaryota</taxon>
        <taxon>Metazoa</taxon>
        <taxon>Ecdysozoa</taxon>
        <taxon>Arthropoda</taxon>
        <taxon>Hexapoda</taxon>
        <taxon>Insecta</taxon>
        <taxon>Pterygota</taxon>
        <taxon>Neoptera</taxon>
        <taxon>Polyneoptera</taxon>
        <taxon>Dictyoptera</taxon>
        <taxon>Blattodea</taxon>
        <taxon>Blaberoidea</taxon>
        <taxon>Blaberidae</taxon>
        <taxon>Diplopterinae</taxon>
        <taxon>Diploptera</taxon>
    </lineage>
</organism>
<accession>A0AAD7ZK08</accession>
<reference evidence="2" key="1">
    <citation type="journal article" date="2023" name="IScience">
        <title>Live-bearing cockroach genome reveals convergent evolutionary mechanisms linked to viviparity in insects and beyond.</title>
        <authorList>
            <person name="Fouks B."/>
            <person name="Harrison M.C."/>
            <person name="Mikhailova A.A."/>
            <person name="Marchal E."/>
            <person name="English S."/>
            <person name="Carruthers M."/>
            <person name="Jennings E.C."/>
            <person name="Chiamaka E.L."/>
            <person name="Frigard R.A."/>
            <person name="Pippel M."/>
            <person name="Attardo G.M."/>
            <person name="Benoit J.B."/>
            <person name="Bornberg-Bauer E."/>
            <person name="Tobe S.S."/>
        </authorList>
    </citation>
    <scope>NUCLEOTIDE SEQUENCE</scope>
    <source>
        <strain evidence="2">Stay&amp;Tobe</strain>
    </source>
</reference>
<feature type="compositionally biased region" description="Low complexity" evidence="1">
    <location>
        <begin position="85"/>
        <end position="97"/>
    </location>
</feature>
<evidence type="ECO:0000256" key="1">
    <source>
        <dbReference type="SAM" id="MobiDB-lite"/>
    </source>
</evidence>
<feature type="region of interest" description="Disordered" evidence="1">
    <location>
        <begin position="63"/>
        <end position="100"/>
    </location>
</feature>
<feature type="compositionally biased region" description="Basic and acidic residues" evidence="1">
    <location>
        <begin position="72"/>
        <end position="84"/>
    </location>
</feature>
<sequence>KRKKYNQNITKFRTYRTKGLAKITIDDKPVTGFEPGYRIPSGSATFLDQEEGTRIRRQMLADRGTPGFWGGNEDRRNGYDERRSYNNYDGNNRYYGNEIDRDTFYDRKSNEFLYYPNYNPEGSSSNRR</sequence>
<gene>
    <name evidence="2" type="ORF">L9F63_003895</name>
</gene>
<evidence type="ECO:0000313" key="3">
    <source>
        <dbReference type="Proteomes" id="UP001233999"/>
    </source>
</evidence>
<dbReference type="AlphaFoldDB" id="A0AAD7ZK08"/>
<reference evidence="2" key="2">
    <citation type="submission" date="2023-05" db="EMBL/GenBank/DDBJ databases">
        <authorList>
            <person name="Fouks B."/>
        </authorList>
    </citation>
    <scope>NUCLEOTIDE SEQUENCE</scope>
    <source>
        <strain evidence="2">Stay&amp;Tobe</strain>
        <tissue evidence="2">Testes</tissue>
    </source>
</reference>
<evidence type="ECO:0000313" key="2">
    <source>
        <dbReference type="EMBL" id="KAJ9581826.1"/>
    </source>
</evidence>
<keyword evidence="3" id="KW-1185">Reference proteome</keyword>
<name>A0AAD7ZK08_DIPPU</name>
<feature type="non-terminal residue" evidence="2">
    <location>
        <position position="128"/>
    </location>
</feature>
<feature type="non-terminal residue" evidence="2">
    <location>
        <position position="1"/>
    </location>
</feature>
<dbReference type="EMBL" id="JASPKZ010007842">
    <property type="protein sequence ID" value="KAJ9581826.1"/>
    <property type="molecule type" value="Genomic_DNA"/>
</dbReference>
<protein>
    <submittedName>
        <fullName evidence="2">Uncharacterized protein</fullName>
    </submittedName>
</protein>